<evidence type="ECO:0000259" key="3">
    <source>
        <dbReference type="Pfam" id="PF11331"/>
    </source>
</evidence>
<accession>A0AAE1MLF7</accession>
<dbReference type="Pfam" id="PF11331">
    <property type="entry name" value="Zn_ribbon_12"/>
    <property type="match status" value="1"/>
</dbReference>
<feature type="region of interest" description="Disordered" evidence="2">
    <location>
        <begin position="236"/>
        <end position="266"/>
    </location>
</feature>
<comment type="caution">
    <text evidence="5">The sequence shown here is derived from an EMBL/GenBank/DDBJ whole genome shotgun (WGS) entry which is preliminary data.</text>
</comment>
<protein>
    <recommendedName>
        <fullName evidence="7">Zinc-ribbon domain-containing protein</fullName>
    </recommendedName>
</protein>
<keyword evidence="1" id="KW-0175">Coiled coil</keyword>
<feature type="region of interest" description="Disordered" evidence="2">
    <location>
        <begin position="75"/>
        <end position="97"/>
    </location>
</feature>
<evidence type="ECO:0008006" key="7">
    <source>
        <dbReference type="Google" id="ProtNLM"/>
    </source>
</evidence>
<evidence type="ECO:0000256" key="1">
    <source>
        <dbReference type="SAM" id="Coils"/>
    </source>
</evidence>
<feature type="region of interest" description="Disordered" evidence="2">
    <location>
        <begin position="138"/>
        <end position="162"/>
    </location>
</feature>
<dbReference type="InterPro" id="IPR040244">
    <property type="entry name" value="EDR4-like"/>
</dbReference>
<feature type="region of interest" description="Disordered" evidence="2">
    <location>
        <begin position="580"/>
        <end position="666"/>
    </location>
</feature>
<dbReference type="AlphaFoldDB" id="A0AAE1MLF7"/>
<dbReference type="PANTHER" id="PTHR31105:SF58">
    <property type="entry name" value="G-LIKE PROTEIN, PUTATIVE (DUF3133)-RELATED"/>
    <property type="match status" value="1"/>
</dbReference>
<sequence>MDESSEVRLVRCPKCENLLPELSDYSVYQCGGCGAVLRAKDEGFGNESMLKKPGEENIGEDYAKSDNLLDKEVVDSRDPSDIKVRSNSGSSRYNNTRNFEKEHDGHEISLSHSIDTNGKRVFENGLHVSRSRDKVVKLVGRDQEEPNEESDSGRMSDWQNEERAEIWRKSQADIEGVRFSTSDYPDGGTSSSYSGFSYNHGEPWRNQRYFDTANRVQNLEQDRAELLRKLDELKNQLSQPPSGMANNPKEEMVPPDPYGGSSNAWLPQRLSELNGSSRQFFRPDNYSVGSSNFNYNHHHHEPFAYANGHQMAMPSFHPSMHNQNSIPGYGDTFAPQIQKRSSHQLPHQIPQQQYHPSYPRHFVDTNPDNTALHLPSCSCFNCYENTRRFPAPVPPTTLINSRFPDTAVPRAYGPHAHNFRSTTHPVNFHARQPHSRWSGEFNSEMAEVLRSCFQKVMLAGGSHHCRPVAGGSPFITCFNCFELLQLPKKAFFMMKNCQQNVRCGACSSAISLSVINKKLIISPRSEIKETSASVDDCSNEFANSCESHSGGHVKSNGANFSSDDYSGYDFHSVDKEPVSLAANPSLNSGKSQGTPSFRSSSLNTSEGKNSPEATIDPCEVIQSTQQPTMDSLSSPPAGSPLKDYFDHSNGNHEATQFEKGNRSSRLEQEKVKVDKIKTRQNSLKDVVLATEMDVHDYCNTGVSEESADVSRKHDHPRANKGGDSFIANIIKKSFRDFSISRDEQERTNVTVNGQSIPNSVIKKAEKRAGPIQPGNYWYDFRAGFWGVMDGPCLGIISPHIEEFSYPMPENCAGGNTGVFVNGRELHGKDLDLLAGRGLPTDRDRSYIIEISGRVLDEDTGDELDGLGKLAPTVEKMKHGFGMKPPRTVS</sequence>
<keyword evidence="6" id="KW-1185">Reference proteome</keyword>
<feature type="compositionally biased region" description="Polar residues" evidence="2">
    <location>
        <begin position="236"/>
        <end position="245"/>
    </location>
</feature>
<name>A0AAE1MLF7_9FABA</name>
<organism evidence="5 6">
    <name type="scientific">Acacia crassicarpa</name>
    <name type="common">northern wattle</name>
    <dbReference type="NCBI Taxonomy" id="499986"/>
    <lineage>
        <taxon>Eukaryota</taxon>
        <taxon>Viridiplantae</taxon>
        <taxon>Streptophyta</taxon>
        <taxon>Embryophyta</taxon>
        <taxon>Tracheophyta</taxon>
        <taxon>Spermatophyta</taxon>
        <taxon>Magnoliopsida</taxon>
        <taxon>eudicotyledons</taxon>
        <taxon>Gunneridae</taxon>
        <taxon>Pentapetalae</taxon>
        <taxon>rosids</taxon>
        <taxon>fabids</taxon>
        <taxon>Fabales</taxon>
        <taxon>Fabaceae</taxon>
        <taxon>Caesalpinioideae</taxon>
        <taxon>mimosoid clade</taxon>
        <taxon>Acacieae</taxon>
        <taxon>Acacia</taxon>
    </lineage>
</organism>
<feature type="coiled-coil region" evidence="1">
    <location>
        <begin position="209"/>
        <end position="236"/>
    </location>
</feature>
<evidence type="ECO:0000313" key="6">
    <source>
        <dbReference type="Proteomes" id="UP001293593"/>
    </source>
</evidence>
<dbReference type="InterPro" id="IPR021480">
    <property type="entry name" value="Zinc_ribbon_12"/>
</dbReference>
<evidence type="ECO:0000256" key="2">
    <source>
        <dbReference type="SAM" id="MobiDB-lite"/>
    </source>
</evidence>
<feature type="compositionally biased region" description="Polar residues" evidence="2">
    <location>
        <begin position="85"/>
        <end position="97"/>
    </location>
</feature>
<dbReference type="EMBL" id="JAWXYG010000006">
    <property type="protein sequence ID" value="KAK4268855.1"/>
    <property type="molecule type" value="Genomic_DNA"/>
</dbReference>
<feature type="compositionally biased region" description="Polar residues" evidence="2">
    <location>
        <begin position="621"/>
        <end position="636"/>
    </location>
</feature>
<dbReference type="InterPro" id="IPR055126">
    <property type="entry name" value="EDR4-like_N"/>
</dbReference>
<feature type="compositionally biased region" description="Basic and acidic residues" evidence="2">
    <location>
        <begin position="643"/>
        <end position="666"/>
    </location>
</feature>
<proteinExistence type="predicted"/>
<gene>
    <name evidence="5" type="ORF">QN277_022085</name>
</gene>
<evidence type="ECO:0000313" key="5">
    <source>
        <dbReference type="EMBL" id="KAK4268855.1"/>
    </source>
</evidence>
<feature type="compositionally biased region" description="Polar residues" evidence="2">
    <location>
        <begin position="582"/>
        <end position="612"/>
    </location>
</feature>
<dbReference type="GO" id="GO:1900150">
    <property type="term" value="P:regulation of defense response to fungus"/>
    <property type="evidence" value="ECO:0007669"/>
    <property type="project" value="InterPro"/>
</dbReference>
<feature type="domain" description="Enhanced disease resistance 4-like N-terminal" evidence="4">
    <location>
        <begin position="6"/>
        <end position="39"/>
    </location>
</feature>
<dbReference type="Proteomes" id="UP001293593">
    <property type="component" value="Unassembled WGS sequence"/>
</dbReference>
<feature type="compositionally biased region" description="Basic and acidic residues" evidence="2">
    <location>
        <begin position="75"/>
        <end position="84"/>
    </location>
</feature>
<evidence type="ECO:0000259" key="4">
    <source>
        <dbReference type="Pfam" id="PF22910"/>
    </source>
</evidence>
<feature type="domain" description="Probable zinc-ribbon" evidence="3">
    <location>
        <begin position="469"/>
        <end position="514"/>
    </location>
</feature>
<feature type="region of interest" description="Disordered" evidence="2">
    <location>
        <begin position="45"/>
        <end position="64"/>
    </location>
</feature>
<reference evidence="5" key="1">
    <citation type="submission" date="2023-10" db="EMBL/GenBank/DDBJ databases">
        <title>Chromosome-level genome of the transformable northern wattle, Acacia crassicarpa.</title>
        <authorList>
            <person name="Massaro I."/>
            <person name="Sinha N.R."/>
            <person name="Poethig S."/>
            <person name="Leichty A.R."/>
        </authorList>
    </citation>
    <scope>NUCLEOTIDE SEQUENCE</scope>
    <source>
        <strain evidence="5">Acra3RX</strain>
        <tissue evidence="5">Leaf</tissue>
    </source>
</reference>
<dbReference type="Pfam" id="PF22910">
    <property type="entry name" value="EDR4-like_1st"/>
    <property type="match status" value="1"/>
</dbReference>
<dbReference type="PANTHER" id="PTHR31105">
    <property type="entry name" value="EXTRA-LARGE G-PROTEIN-LIKE"/>
    <property type="match status" value="1"/>
</dbReference>